<name>A0A0L8GZ99_OCTBM</name>
<accession>A0A0L8GZ99</accession>
<evidence type="ECO:0000313" key="1">
    <source>
        <dbReference type="EMBL" id="KOF82262.1"/>
    </source>
</evidence>
<protein>
    <recommendedName>
        <fullName evidence="2">C2H2-type domain-containing protein</fullName>
    </recommendedName>
</protein>
<sequence>MVWMHFKDTLKASLKDFNIDYDTWEQSALDRERWQSAVHGGANTCKINRITAAEDCRQARKNRDNNPIAGATIPCPNCQRLSRVQIGLNSHLQTHKTSPPPSQDD</sequence>
<dbReference type="AlphaFoldDB" id="A0A0L8GZ99"/>
<gene>
    <name evidence="1" type="ORF">OCBIM_22025501mg</name>
</gene>
<dbReference type="OrthoDB" id="425014at2759"/>
<dbReference type="EMBL" id="KQ419823">
    <property type="protein sequence ID" value="KOF82262.1"/>
    <property type="molecule type" value="Genomic_DNA"/>
</dbReference>
<organism evidence="1">
    <name type="scientific">Octopus bimaculoides</name>
    <name type="common">California two-spotted octopus</name>
    <dbReference type="NCBI Taxonomy" id="37653"/>
    <lineage>
        <taxon>Eukaryota</taxon>
        <taxon>Metazoa</taxon>
        <taxon>Spiralia</taxon>
        <taxon>Lophotrochozoa</taxon>
        <taxon>Mollusca</taxon>
        <taxon>Cephalopoda</taxon>
        <taxon>Coleoidea</taxon>
        <taxon>Octopodiformes</taxon>
        <taxon>Octopoda</taxon>
        <taxon>Incirrata</taxon>
        <taxon>Octopodidae</taxon>
        <taxon>Octopus</taxon>
    </lineage>
</organism>
<reference evidence="1" key="1">
    <citation type="submission" date="2015-07" db="EMBL/GenBank/DDBJ databases">
        <title>MeaNS - Measles Nucleotide Surveillance Program.</title>
        <authorList>
            <person name="Tran T."/>
            <person name="Druce J."/>
        </authorList>
    </citation>
    <scope>NUCLEOTIDE SEQUENCE</scope>
    <source>
        <strain evidence="1">UCB-OBI-ISO-001</strain>
        <tissue evidence="1">Gonad</tissue>
    </source>
</reference>
<proteinExistence type="predicted"/>
<evidence type="ECO:0008006" key="2">
    <source>
        <dbReference type="Google" id="ProtNLM"/>
    </source>
</evidence>